<dbReference type="InterPro" id="IPR032623">
    <property type="entry name" value="FecR_N"/>
</dbReference>
<evidence type="ECO:0000313" key="5">
    <source>
        <dbReference type="Proteomes" id="UP000766336"/>
    </source>
</evidence>
<dbReference type="InterPro" id="IPR006860">
    <property type="entry name" value="FecR"/>
</dbReference>
<reference evidence="4 5" key="1">
    <citation type="submission" date="2021-05" db="EMBL/GenBank/DDBJ databases">
        <title>Roseococcus sp. XZZS9, whole genome shotgun sequencing project.</title>
        <authorList>
            <person name="Zhao G."/>
            <person name="Shen L."/>
        </authorList>
    </citation>
    <scope>NUCLEOTIDE SEQUENCE [LARGE SCALE GENOMIC DNA]</scope>
    <source>
        <strain evidence="4 5">XZZS9</strain>
    </source>
</reference>
<organism evidence="4 5">
    <name type="scientific">Roseococcus pinisoli</name>
    <dbReference type="NCBI Taxonomy" id="2835040"/>
    <lineage>
        <taxon>Bacteria</taxon>
        <taxon>Pseudomonadati</taxon>
        <taxon>Pseudomonadota</taxon>
        <taxon>Alphaproteobacteria</taxon>
        <taxon>Acetobacterales</taxon>
        <taxon>Roseomonadaceae</taxon>
        <taxon>Roseococcus</taxon>
    </lineage>
</organism>
<evidence type="ECO:0000313" key="4">
    <source>
        <dbReference type="EMBL" id="MBS7810439.1"/>
    </source>
</evidence>
<dbReference type="Proteomes" id="UP000766336">
    <property type="component" value="Unassembled WGS sequence"/>
</dbReference>
<dbReference type="EMBL" id="JAHCDA010000001">
    <property type="protein sequence ID" value="MBS7810439.1"/>
    <property type="molecule type" value="Genomic_DNA"/>
</dbReference>
<dbReference type="Pfam" id="PF04773">
    <property type="entry name" value="FecR"/>
    <property type="match status" value="1"/>
</dbReference>
<sequence length="319" mass="33815">MRMEAQLGDQRDAAIRSEAAAWVLRLDAPEASAADGVACEEWLARDPRHARAFREAQLVFHGACHALRLSAPVRRPALRRRSAWMASAVVAAGILLFFTLDGPVRLQADVVAGLDEQPTLTLPDGSTVQLDSASAIAVTFDATRRDVRLLRGEAYFRVVADAGRPFTVQAAGGSSTALGTEFDVRLMAEGAEVGVMQHAVRVVAPVSGGPAQEATLREGQQVVYGSDGRLGAIRGADPAAIAAWRGGTLVVENATLASVVERLGRRTRTRIVIATDTLARRRISGSFDISDPLAALTVLERTLGIGSTRLGGLVIVLHS</sequence>
<dbReference type="PANTHER" id="PTHR30273:SF2">
    <property type="entry name" value="PROTEIN FECR"/>
    <property type="match status" value="1"/>
</dbReference>
<evidence type="ECO:0000259" key="2">
    <source>
        <dbReference type="Pfam" id="PF04773"/>
    </source>
</evidence>
<feature type="transmembrane region" description="Helical" evidence="1">
    <location>
        <begin position="83"/>
        <end position="100"/>
    </location>
</feature>
<dbReference type="Pfam" id="PF16220">
    <property type="entry name" value="DUF4880"/>
    <property type="match status" value="1"/>
</dbReference>
<keyword evidence="5" id="KW-1185">Reference proteome</keyword>
<keyword evidence="1" id="KW-0812">Transmembrane</keyword>
<proteinExistence type="predicted"/>
<dbReference type="PIRSF" id="PIRSF018266">
    <property type="entry name" value="FecR"/>
    <property type="match status" value="1"/>
</dbReference>
<dbReference type="PANTHER" id="PTHR30273">
    <property type="entry name" value="PERIPLASMIC SIGNAL SENSOR AND SIGMA FACTOR ACTIVATOR FECR-RELATED"/>
    <property type="match status" value="1"/>
</dbReference>
<evidence type="ECO:0000256" key="1">
    <source>
        <dbReference type="SAM" id="Phobius"/>
    </source>
</evidence>
<keyword evidence="1" id="KW-0472">Membrane</keyword>
<protein>
    <submittedName>
        <fullName evidence="4">FecR family protein</fullName>
    </submittedName>
</protein>
<gene>
    <name evidence="4" type="ORF">KHU32_05790</name>
</gene>
<name>A0ABS5Q9Q0_9PROT</name>
<comment type="caution">
    <text evidence="4">The sequence shown here is derived from an EMBL/GenBank/DDBJ whole genome shotgun (WGS) entry which is preliminary data.</text>
</comment>
<accession>A0ABS5Q9Q0</accession>
<feature type="domain" description="FecR N-terminal" evidence="3">
    <location>
        <begin position="18"/>
        <end position="57"/>
    </location>
</feature>
<feature type="domain" description="FecR protein" evidence="2">
    <location>
        <begin position="110"/>
        <end position="200"/>
    </location>
</feature>
<dbReference type="RefSeq" id="WP_213669057.1">
    <property type="nucleotide sequence ID" value="NZ_JAHCDA010000001.1"/>
</dbReference>
<keyword evidence="1" id="KW-1133">Transmembrane helix</keyword>
<evidence type="ECO:0000259" key="3">
    <source>
        <dbReference type="Pfam" id="PF16220"/>
    </source>
</evidence>
<dbReference type="Gene3D" id="2.60.120.1440">
    <property type="match status" value="1"/>
</dbReference>
<dbReference type="InterPro" id="IPR012373">
    <property type="entry name" value="Ferrdict_sens_TM"/>
</dbReference>
<dbReference type="Gene3D" id="3.55.50.30">
    <property type="match status" value="1"/>
</dbReference>